<dbReference type="GO" id="GO:0008270">
    <property type="term" value="F:zinc ion binding"/>
    <property type="evidence" value="ECO:0007669"/>
    <property type="project" value="UniProtKB-UniRule"/>
</dbReference>
<gene>
    <name evidence="23" type="ORF">PVAND_000642</name>
</gene>
<dbReference type="GO" id="GO:0070006">
    <property type="term" value="F:metalloaminopeptidase activity"/>
    <property type="evidence" value="ECO:0007669"/>
    <property type="project" value="TreeGrafter"/>
</dbReference>
<dbReference type="PANTHER" id="PTHR11533">
    <property type="entry name" value="PROTEASE M1 ZINC METALLOPROTEASE"/>
    <property type="match status" value="1"/>
</dbReference>
<evidence type="ECO:0000256" key="6">
    <source>
        <dbReference type="ARBA" id="ARBA00022670"/>
    </source>
</evidence>
<evidence type="ECO:0000259" key="20">
    <source>
        <dbReference type="Pfam" id="PF01433"/>
    </source>
</evidence>
<feature type="binding site" evidence="16">
    <location>
        <position position="327"/>
    </location>
    <ligand>
        <name>Zn(2+)</name>
        <dbReference type="ChEBI" id="CHEBI:29105"/>
        <note>catalytic</note>
    </ligand>
</feature>
<reference evidence="23" key="1">
    <citation type="submission" date="2021-03" db="EMBL/GenBank/DDBJ databases">
        <title>Chromosome level genome of the anhydrobiotic midge Polypedilum vanderplanki.</title>
        <authorList>
            <person name="Yoshida Y."/>
            <person name="Kikawada T."/>
            <person name="Gusev O."/>
        </authorList>
    </citation>
    <scope>NUCLEOTIDE SEQUENCE</scope>
    <source>
        <strain evidence="23">NIAS01</strain>
        <tissue evidence="23">Whole body or cell culture</tissue>
    </source>
</reference>
<evidence type="ECO:0000256" key="18">
    <source>
        <dbReference type="RuleBase" id="RU364040"/>
    </source>
</evidence>
<accession>A0A9J6BLM0</accession>
<evidence type="ECO:0000256" key="2">
    <source>
        <dbReference type="ARBA" id="ARBA00010136"/>
    </source>
</evidence>
<dbReference type="InterPro" id="IPR027268">
    <property type="entry name" value="Peptidase_M4/M1_CTD_sf"/>
</dbReference>
<feature type="signal peptide" evidence="19">
    <location>
        <begin position="1"/>
        <end position="21"/>
    </location>
</feature>
<dbReference type="Gene3D" id="2.60.40.1910">
    <property type="match status" value="1"/>
</dbReference>
<evidence type="ECO:0000313" key="23">
    <source>
        <dbReference type="EMBL" id="KAG5670371.1"/>
    </source>
</evidence>
<evidence type="ECO:0000256" key="3">
    <source>
        <dbReference type="ARBA" id="ARBA00022438"/>
    </source>
</evidence>
<evidence type="ECO:0000256" key="12">
    <source>
        <dbReference type="ARBA" id="ARBA00023136"/>
    </source>
</evidence>
<dbReference type="SUPFAM" id="SSF63737">
    <property type="entry name" value="Leukotriene A4 hydrolase N-terminal domain"/>
    <property type="match status" value="1"/>
</dbReference>
<keyword evidence="9 18" id="KW-0378">Hydrolase</keyword>
<evidence type="ECO:0000256" key="5">
    <source>
        <dbReference type="ARBA" id="ARBA00022622"/>
    </source>
</evidence>
<dbReference type="FunFam" id="2.60.40.1910:FF:000008">
    <property type="entry name" value="Aminopeptidase"/>
    <property type="match status" value="1"/>
</dbReference>
<keyword evidence="7 16" id="KW-0479">Metal-binding</keyword>
<dbReference type="InterPro" id="IPR034016">
    <property type="entry name" value="M1_APN-typ"/>
</dbReference>
<evidence type="ECO:0000256" key="11">
    <source>
        <dbReference type="ARBA" id="ARBA00023049"/>
    </source>
</evidence>
<evidence type="ECO:0000256" key="15">
    <source>
        <dbReference type="PIRSR" id="PIRSR634016-1"/>
    </source>
</evidence>
<proteinExistence type="inferred from homology"/>
<comment type="cofactor">
    <cofactor evidence="16 18">
        <name>Zn(2+)</name>
        <dbReference type="ChEBI" id="CHEBI:29105"/>
    </cofactor>
    <text evidence="16 18">Binds 1 zinc ion per subunit.</text>
</comment>
<evidence type="ECO:0000256" key="16">
    <source>
        <dbReference type="PIRSR" id="PIRSR634016-3"/>
    </source>
</evidence>
<organism evidence="23 24">
    <name type="scientific">Polypedilum vanderplanki</name>
    <name type="common">Sleeping chironomid midge</name>
    <dbReference type="NCBI Taxonomy" id="319348"/>
    <lineage>
        <taxon>Eukaryota</taxon>
        <taxon>Metazoa</taxon>
        <taxon>Ecdysozoa</taxon>
        <taxon>Arthropoda</taxon>
        <taxon>Hexapoda</taxon>
        <taxon>Insecta</taxon>
        <taxon>Pterygota</taxon>
        <taxon>Neoptera</taxon>
        <taxon>Endopterygota</taxon>
        <taxon>Diptera</taxon>
        <taxon>Nematocera</taxon>
        <taxon>Chironomoidea</taxon>
        <taxon>Chironomidae</taxon>
        <taxon>Chironominae</taxon>
        <taxon>Polypedilum</taxon>
        <taxon>Polypedilum</taxon>
    </lineage>
</organism>
<dbReference type="GO" id="GO:0043171">
    <property type="term" value="P:peptide catabolic process"/>
    <property type="evidence" value="ECO:0007669"/>
    <property type="project" value="TreeGrafter"/>
</dbReference>
<feature type="domain" description="ERAP1-like C-terminal" evidence="21">
    <location>
        <begin position="547"/>
        <end position="846"/>
    </location>
</feature>
<evidence type="ECO:0000256" key="13">
    <source>
        <dbReference type="ARBA" id="ARBA00023180"/>
    </source>
</evidence>
<feature type="domain" description="Aminopeptidase N-like N-terminal" evidence="22">
    <location>
        <begin position="32"/>
        <end position="221"/>
    </location>
</feature>
<dbReference type="Gene3D" id="1.25.50.20">
    <property type="match status" value="1"/>
</dbReference>
<evidence type="ECO:0000256" key="7">
    <source>
        <dbReference type="ARBA" id="ARBA00022723"/>
    </source>
</evidence>
<dbReference type="InterPro" id="IPR014782">
    <property type="entry name" value="Peptidase_M1_dom"/>
</dbReference>
<keyword evidence="12" id="KW-0472">Membrane</keyword>
<evidence type="ECO:0000259" key="21">
    <source>
        <dbReference type="Pfam" id="PF11838"/>
    </source>
</evidence>
<dbReference type="FunFam" id="1.10.390.10:FF:000013">
    <property type="entry name" value="Aminopeptidase N"/>
    <property type="match status" value="1"/>
</dbReference>
<comment type="subcellular location">
    <subcellularLocation>
        <location evidence="1">Cell membrane</location>
        <topology evidence="1">Lipid-anchor</topology>
        <topology evidence="1">GPI-anchor</topology>
    </subcellularLocation>
</comment>
<keyword evidence="8 19" id="KW-0732">Signal</keyword>
<evidence type="ECO:0000256" key="19">
    <source>
        <dbReference type="SAM" id="SignalP"/>
    </source>
</evidence>
<evidence type="ECO:0000256" key="10">
    <source>
        <dbReference type="ARBA" id="ARBA00022833"/>
    </source>
</evidence>
<evidence type="ECO:0000256" key="1">
    <source>
        <dbReference type="ARBA" id="ARBA00004609"/>
    </source>
</evidence>
<dbReference type="InterPro" id="IPR001930">
    <property type="entry name" value="Peptidase_M1"/>
</dbReference>
<dbReference type="Gene3D" id="1.10.390.10">
    <property type="entry name" value="Neutral Protease Domain 2"/>
    <property type="match status" value="1"/>
</dbReference>
<dbReference type="CDD" id="cd09601">
    <property type="entry name" value="M1_APN-Q_like"/>
    <property type="match status" value="1"/>
</dbReference>
<protein>
    <recommendedName>
        <fullName evidence="18">Aminopeptidase</fullName>
        <ecNumber evidence="18">3.4.11.-</ecNumber>
    </recommendedName>
</protein>
<evidence type="ECO:0000256" key="8">
    <source>
        <dbReference type="ARBA" id="ARBA00022729"/>
    </source>
</evidence>
<evidence type="ECO:0000256" key="9">
    <source>
        <dbReference type="ARBA" id="ARBA00022801"/>
    </source>
</evidence>
<dbReference type="GO" id="GO:0005886">
    <property type="term" value="C:plasma membrane"/>
    <property type="evidence" value="ECO:0007669"/>
    <property type="project" value="UniProtKB-SubCell"/>
</dbReference>
<dbReference type="InterPro" id="IPR024571">
    <property type="entry name" value="ERAP1-like_C_dom"/>
</dbReference>
<dbReference type="GO" id="GO:0006508">
    <property type="term" value="P:proteolysis"/>
    <property type="evidence" value="ECO:0007669"/>
    <property type="project" value="UniProtKB-KW"/>
</dbReference>
<keyword evidence="4" id="KW-1003">Cell membrane</keyword>
<evidence type="ECO:0000313" key="24">
    <source>
        <dbReference type="Proteomes" id="UP001107558"/>
    </source>
</evidence>
<evidence type="ECO:0000256" key="17">
    <source>
        <dbReference type="PIRSR" id="PIRSR634016-4"/>
    </source>
</evidence>
<keyword evidence="13" id="KW-0325">Glycoprotein</keyword>
<feature type="site" description="Transition state stabilizer" evidence="17">
    <location>
        <position position="412"/>
    </location>
</feature>
<keyword evidence="14" id="KW-0449">Lipoprotein</keyword>
<dbReference type="Gene3D" id="2.60.40.1730">
    <property type="entry name" value="tricorn interacting facor f3 domain"/>
    <property type="match status" value="1"/>
</dbReference>
<dbReference type="GO" id="GO:0005737">
    <property type="term" value="C:cytoplasm"/>
    <property type="evidence" value="ECO:0007669"/>
    <property type="project" value="TreeGrafter"/>
</dbReference>
<dbReference type="Pfam" id="PF01433">
    <property type="entry name" value="Peptidase_M1"/>
    <property type="match status" value="1"/>
</dbReference>
<feature type="binding site" evidence="16">
    <location>
        <position position="350"/>
    </location>
    <ligand>
        <name>Zn(2+)</name>
        <dbReference type="ChEBI" id="CHEBI:29105"/>
        <note>catalytic</note>
    </ligand>
</feature>
<dbReference type="Pfam" id="PF11838">
    <property type="entry name" value="ERAP1_C"/>
    <property type="match status" value="1"/>
</dbReference>
<dbReference type="AlphaFoldDB" id="A0A9J6BLM0"/>
<keyword evidence="6 18" id="KW-0645">Protease</keyword>
<dbReference type="SUPFAM" id="SSF55486">
    <property type="entry name" value="Metalloproteases ('zincins'), catalytic domain"/>
    <property type="match status" value="1"/>
</dbReference>
<dbReference type="InterPro" id="IPR042097">
    <property type="entry name" value="Aminopeptidase_N-like_N_sf"/>
</dbReference>
<evidence type="ECO:0000256" key="14">
    <source>
        <dbReference type="ARBA" id="ARBA00023288"/>
    </source>
</evidence>
<dbReference type="GO" id="GO:0042277">
    <property type="term" value="F:peptide binding"/>
    <property type="evidence" value="ECO:0007669"/>
    <property type="project" value="TreeGrafter"/>
</dbReference>
<keyword evidence="5" id="KW-0336">GPI-anchor</keyword>
<evidence type="ECO:0000259" key="22">
    <source>
        <dbReference type="Pfam" id="PF17900"/>
    </source>
</evidence>
<keyword evidence="24" id="KW-1185">Reference proteome</keyword>
<evidence type="ECO:0000256" key="4">
    <source>
        <dbReference type="ARBA" id="ARBA00022475"/>
    </source>
</evidence>
<dbReference type="EC" id="3.4.11.-" evidence="18"/>
<feature type="chain" id="PRO_5039926613" description="Aminopeptidase" evidence="19">
    <location>
        <begin position="22"/>
        <end position="909"/>
    </location>
</feature>
<dbReference type="PRINTS" id="PR00756">
    <property type="entry name" value="ALADIPTASE"/>
</dbReference>
<dbReference type="OrthoDB" id="79562at2759"/>
<dbReference type="Proteomes" id="UP001107558">
    <property type="component" value="Chromosome 3"/>
</dbReference>
<comment type="caution">
    <text evidence="23">The sequence shown here is derived from an EMBL/GenBank/DDBJ whole genome shotgun (WGS) entry which is preliminary data.</text>
</comment>
<keyword evidence="10 16" id="KW-0862">Zinc</keyword>
<comment type="similarity">
    <text evidence="2 18">Belongs to the peptidase M1 family.</text>
</comment>
<dbReference type="InterPro" id="IPR045357">
    <property type="entry name" value="Aminopeptidase_N-like_N"/>
</dbReference>
<name>A0A9J6BLM0_POLVA</name>
<dbReference type="GO" id="GO:0098552">
    <property type="term" value="C:side of membrane"/>
    <property type="evidence" value="ECO:0007669"/>
    <property type="project" value="UniProtKB-KW"/>
</dbReference>
<dbReference type="Pfam" id="PF17900">
    <property type="entry name" value="Peptidase_M1_N"/>
    <property type="match status" value="1"/>
</dbReference>
<keyword evidence="11 18" id="KW-0482">Metalloprotease</keyword>
<feature type="binding site" evidence="16">
    <location>
        <position position="331"/>
    </location>
    <ligand>
        <name>Zn(2+)</name>
        <dbReference type="ChEBI" id="CHEBI:29105"/>
        <note>catalytic</note>
    </ligand>
</feature>
<sequence>MKWFISIIFILSVFHFDLSSSQFSYRLPNNTKPEAYNIYLSFDDFADDKLIFNGEVDIKIKVLEESKSIILHEKVYNLFVNLTDENNSVIKTEIDYDSLHDFLIINLQNNETLKKNSYVNLKIGFVGKIRDDRQGLYRESYLDENLKTRYFLATHLQPTYARYVFPCYDEPKFKATFTLTVRHSNDYHAISNMDSASPPVVLPNNQVIKTFEKTPSMSTYVFALFISDFEAIEKIENGTIFRVFAREDQVNNTEFAIDTAIKALRHFEKEYDVVYGNNKLDQVSVPNLKSLGMENNFIIFNNDDIMFYEVGKTTNTYKEFTSQIVTHEVCHQFFGNQQTYEWWSYLWVAEGFCRYFEYHMTDKFYPEMRLKERFVVENVHTIFHLDSLNSRTVTSYVESPEEIKSVFDWISYTKAASIIKMFSHAFTEEKFNNALKNYLKTENGVVTSKDLYNALQTELPDVNIAEIFGSWELQSGFPVLFVERSYNNYRVRFSQKAFTNNFDKTSSQLWHIPITYSTPNGTISNFWINKKNQIEIPMDDLSSKQYLLVNVDQTGYYRVNYDDANWMLLAKELNSENFENFSPNTRAMLIDDAGTFSKELNIKITLFLELIKYLENEIDLIPWIVAERHLKGLRTLLLESDVFEAFNKFLQTLVTKSYSATKIEDETSLKHDEVHMSVIAINLACKAHLLDCLSQTRQIYEKIISDEEYSISVNFKETILCNGVINGNQTDFDFLWRLFETSNNKVEKVEIINAISCMEDENILMDFIKKYKELDDLYWKSIIKAFYERKTTGLKVLKNFLKEESAEFKKFILDGNHEAFLTKILREIAYATTTMDHYYELQTLMEIYNSSDNENVTISTIVNKNFKLLTRNVPEIKYFLRHYSNSGSKFDLSWMILVISWLIQYLVKI</sequence>
<feature type="active site" description="Proton acceptor" evidence="15">
    <location>
        <position position="328"/>
    </location>
</feature>
<dbReference type="PANTHER" id="PTHR11533:SF290">
    <property type="entry name" value="AMINOPEPTIDASE"/>
    <property type="match status" value="1"/>
</dbReference>
<dbReference type="EMBL" id="JADBJN010000003">
    <property type="protein sequence ID" value="KAG5670371.1"/>
    <property type="molecule type" value="Genomic_DNA"/>
</dbReference>
<keyword evidence="3 18" id="KW-0031">Aminopeptidase</keyword>
<dbReference type="GO" id="GO:0005615">
    <property type="term" value="C:extracellular space"/>
    <property type="evidence" value="ECO:0007669"/>
    <property type="project" value="TreeGrafter"/>
</dbReference>
<feature type="domain" description="Peptidase M1 membrane alanine aminopeptidase" evidence="20">
    <location>
        <begin position="255"/>
        <end position="471"/>
    </location>
</feature>
<dbReference type="InterPro" id="IPR050344">
    <property type="entry name" value="Peptidase_M1_aminopeptidases"/>
</dbReference>